<protein>
    <submittedName>
        <fullName evidence="1">Unnamed protein product</fullName>
    </submittedName>
</protein>
<dbReference type="AlphaFoldDB" id="A0A9W6XGD3"/>
<sequence>MWHGCFSVTAPTSSTWLDVAIGGLPRSDGGMAFPQLRVELLAMAEMTVSDWALTGSLTNHVIGGILYPAQPARAAPMVVVTPGHGGHPVRGFTCHKTLWAVGAEMVSKAGAPPLSPLSATIAEVLATTYSTVQEVLPLDLQWDGYTTKLHVLPLAGGAMAGLLSRLRSHTGTLCLEWLPHTEVHRAFPWPAPNTTAWLQQFLSNVAPGRHIREMIRWDHVRIGHLRVTDAGGVTADEAGLLLLHVLAHYPEMVFQPLHLAELRLHATPMDHPLVAQIARGLLESPTATLTLTTNGEDIGTATQISSRPDAVQYLNSVAGSAVHVRDIHPTPILNCTASIWAEKRTWQQKRHVYKNVMRATATGKGRTKLTDREAA</sequence>
<reference evidence="1" key="1">
    <citation type="submission" date="2023-04" db="EMBL/GenBank/DDBJ databases">
        <title>Phytophthora fragariaefolia NBRC 109709.</title>
        <authorList>
            <person name="Ichikawa N."/>
            <person name="Sato H."/>
            <person name="Tonouchi N."/>
        </authorList>
    </citation>
    <scope>NUCLEOTIDE SEQUENCE</scope>
    <source>
        <strain evidence="1">NBRC 109709</strain>
    </source>
</reference>
<name>A0A9W6XGD3_9STRA</name>
<dbReference type="Proteomes" id="UP001165121">
    <property type="component" value="Unassembled WGS sequence"/>
</dbReference>
<evidence type="ECO:0000313" key="2">
    <source>
        <dbReference type="Proteomes" id="UP001165121"/>
    </source>
</evidence>
<comment type="caution">
    <text evidence="1">The sequence shown here is derived from an EMBL/GenBank/DDBJ whole genome shotgun (WGS) entry which is preliminary data.</text>
</comment>
<gene>
    <name evidence="1" type="ORF">Pfra01_001118000</name>
</gene>
<accession>A0A9W6XGD3</accession>
<dbReference type="EMBL" id="BSXT01001097">
    <property type="protein sequence ID" value="GMF38587.1"/>
    <property type="molecule type" value="Genomic_DNA"/>
</dbReference>
<proteinExistence type="predicted"/>
<evidence type="ECO:0000313" key="1">
    <source>
        <dbReference type="EMBL" id="GMF38587.1"/>
    </source>
</evidence>
<keyword evidence="2" id="KW-1185">Reference proteome</keyword>
<organism evidence="1 2">
    <name type="scientific">Phytophthora fragariaefolia</name>
    <dbReference type="NCBI Taxonomy" id="1490495"/>
    <lineage>
        <taxon>Eukaryota</taxon>
        <taxon>Sar</taxon>
        <taxon>Stramenopiles</taxon>
        <taxon>Oomycota</taxon>
        <taxon>Peronosporomycetes</taxon>
        <taxon>Peronosporales</taxon>
        <taxon>Peronosporaceae</taxon>
        <taxon>Phytophthora</taxon>
    </lineage>
</organism>